<dbReference type="InterPro" id="IPR032710">
    <property type="entry name" value="NTF2-like_dom_sf"/>
</dbReference>
<dbReference type="SUPFAM" id="SSF54427">
    <property type="entry name" value="NTF2-like"/>
    <property type="match status" value="2"/>
</dbReference>
<dbReference type="InterPro" id="IPR015943">
    <property type="entry name" value="WD40/YVTN_repeat-like_dom_sf"/>
</dbReference>
<dbReference type="Gene3D" id="3.10.450.50">
    <property type="match status" value="2"/>
</dbReference>
<dbReference type="AlphaFoldDB" id="A0A1I6JAE5"/>
<dbReference type="InterPro" id="IPR037401">
    <property type="entry name" value="SnoaL-like"/>
</dbReference>
<gene>
    <name evidence="2" type="ORF">SAMN04488010_2468</name>
</gene>
<name>A0A1I6JAE5_9FLAO</name>
<dbReference type="RefSeq" id="WP_143099068.1">
    <property type="nucleotide sequence ID" value="NZ_FOYX01000002.1"/>
</dbReference>
<proteinExistence type="predicted"/>
<evidence type="ECO:0000259" key="1">
    <source>
        <dbReference type="Pfam" id="PF12680"/>
    </source>
</evidence>
<feature type="domain" description="SnoaL-like" evidence="1">
    <location>
        <begin position="294"/>
        <end position="370"/>
    </location>
</feature>
<feature type="domain" description="SnoaL-like" evidence="1">
    <location>
        <begin position="406"/>
        <end position="503"/>
    </location>
</feature>
<organism evidence="2 3">
    <name type="scientific">Maribacter stanieri</name>
    <dbReference type="NCBI Taxonomy" id="440514"/>
    <lineage>
        <taxon>Bacteria</taxon>
        <taxon>Pseudomonadati</taxon>
        <taxon>Bacteroidota</taxon>
        <taxon>Flavobacteriia</taxon>
        <taxon>Flavobacteriales</taxon>
        <taxon>Flavobacteriaceae</taxon>
        <taxon>Maribacter</taxon>
    </lineage>
</organism>
<protein>
    <recommendedName>
        <fullName evidence="1">SnoaL-like domain-containing protein</fullName>
    </recommendedName>
</protein>
<dbReference type="Proteomes" id="UP000199462">
    <property type="component" value="Unassembled WGS sequence"/>
</dbReference>
<dbReference type="Gene3D" id="2.130.10.10">
    <property type="entry name" value="YVTN repeat-like/Quinoprotein amine dehydrogenase"/>
    <property type="match status" value="1"/>
</dbReference>
<evidence type="ECO:0000313" key="3">
    <source>
        <dbReference type="Proteomes" id="UP000199462"/>
    </source>
</evidence>
<dbReference type="EMBL" id="FOYX01000002">
    <property type="protein sequence ID" value="SFR75500.1"/>
    <property type="molecule type" value="Genomic_DNA"/>
</dbReference>
<dbReference type="SUPFAM" id="SSF69304">
    <property type="entry name" value="Tricorn protease N-terminal domain"/>
    <property type="match status" value="1"/>
</dbReference>
<accession>A0A1I6JAE5</accession>
<keyword evidence="3" id="KW-1185">Reference proteome</keyword>
<dbReference type="STRING" id="440514.SAMN04488010_2468"/>
<dbReference type="Pfam" id="PF12680">
    <property type="entry name" value="SnoaL_2"/>
    <property type="match status" value="2"/>
</dbReference>
<sequence>MKQNHFTIFLSFCCCLNVFAQQSTEVYLAELKQENDFLKIDSVINISKNEGYDNQPSFFDNDNILFSSTRNNQTDVALYNIKDSSTIWLTNTPNGSEYSPLRIPSKNAISAIRLDKDGLQRLYEYDVNTGESEVILPDLKVGYHVWFSSDIIVCTVLIENRMDLVISNLKANTNYTVQKNVGRSLHKIPNSNLVSYISKTDDSVTIRSLDPITLKSEELIATMEGSEDVCWTENGDLITAYDTSILSFNPSSDEEWKFEFKIKDQDVNGISRLAVNPLRNHLSFVSKDSPKIIVDRQVETFNARDINAFANCFSKDVVVKNFPMDILYMGRQQLKVNYEAFYKRTPAIEAKVASRIHVGQTVIDQEVVTINGNQHHQVAIYEVDNFIESMTFIKDTATKIDPEIIVQEQLDGYNARDINSFLQPFAEHVKVYGANGELRTQGIEEMRKGYSDFFETTKDLHCSVKNRIVIGNKVIDEENITANGESFSAIGIYEIENGKIARVTFLQ</sequence>
<evidence type="ECO:0000313" key="2">
    <source>
        <dbReference type="EMBL" id="SFR75500.1"/>
    </source>
</evidence>
<reference evidence="3" key="1">
    <citation type="submission" date="2016-10" db="EMBL/GenBank/DDBJ databases">
        <authorList>
            <person name="Varghese N."/>
            <person name="Submissions S."/>
        </authorList>
    </citation>
    <scope>NUCLEOTIDE SEQUENCE [LARGE SCALE GENOMIC DNA]</scope>
    <source>
        <strain evidence="3">DSM 19891</strain>
    </source>
</reference>